<dbReference type="AlphaFoldDB" id="A0A4Z2FPK9"/>
<evidence type="ECO:0000313" key="2">
    <source>
        <dbReference type="EMBL" id="TNN42262.1"/>
    </source>
</evidence>
<protein>
    <submittedName>
        <fullName evidence="2">Uncharacterized protein</fullName>
    </submittedName>
</protein>
<feature type="region of interest" description="Disordered" evidence="1">
    <location>
        <begin position="60"/>
        <end position="91"/>
    </location>
</feature>
<proteinExistence type="predicted"/>
<sequence length="216" mass="23708">MSLKRGFFPALQSLQNQLPFGISILRHSRWNAAGQDSQHSRLPPGGREEQLHQPLRAVKLGHEHPPSPLSEARQKQFDDHRLKRASFGPSPACSSVRTFGADEAPADVDVFVVLDAAARGEVVGTDDAVVGEHDAARRHAEVRGVVGHRAAHAPDQATCGPTHKTHAVKSAERRKRAAMEELLGLAMKQVRQTWMEQRKPRFTGAVGAKLAMHSPW</sequence>
<organism evidence="2 3">
    <name type="scientific">Liparis tanakae</name>
    <name type="common">Tanaka's snailfish</name>
    <dbReference type="NCBI Taxonomy" id="230148"/>
    <lineage>
        <taxon>Eukaryota</taxon>
        <taxon>Metazoa</taxon>
        <taxon>Chordata</taxon>
        <taxon>Craniata</taxon>
        <taxon>Vertebrata</taxon>
        <taxon>Euteleostomi</taxon>
        <taxon>Actinopterygii</taxon>
        <taxon>Neopterygii</taxon>
        <taxon>Teleostei</taxon>
        <taxon>Neoteleostei</taxon>
        <taxon>Acanthomorphata</taxon>
        <taxon>Eupercaria</taxon>
        <taxon>Perciformes</taxon>
        <taxon>Cottioidei</taxon>
        <taxon>Cottales</taxon>
        <taxon>Liparidae</taxon>
        <taxon>Liparis</taxon>
    </lineage>
</organism>
<evidence type="ECO:0000256" key="1">
    <source>
        <dbReference type="SAM" id="MobiDB-lite"/>
    </source>
</evidence>
<comment type="caution">
    <text evidence="2">The sequence shown here is derived from an EMBL/GenBank/DDBJ whole genome shotgun (WGS) entry which is preliminary data.</text>
</comment>
<dbReference type="Proteomes" id="UP000314294">
    <property type="component" value="Unassembled WGS sequence"/>
</dbReference>
<gene>
    <name evidence="2" type="ORF">EYF80_047557</name>
</gene>
<accession>A0A4Z2FPK9</accession>
<evidence type="ECO:0000313" key="3">
    <source>
        <dbReference type="Proteomes" id="UP000314294"/>
    </source>
</evidence>
<keyword evidence="3" id="KW-1185">Reference proteome</keyword>
<dbReference type="EMBL" id="SRLO01001049">
    <property type="protein sequence ID" value="TNN42262.1"/>
    <property type="molecule type" value="Genomic_DNA"/>
</dbReference>
<feature type="compositionally biased region" description="Basic and acidic residues" evidence="1">
    <location>
        <begin position="72"/>
        <end position="81"/>
    </location>
</feature>
<reference evidence="2 3" key="1">
    <citation type="submission" date="2019-03" db="EMBL/GenBank/DDBJ databases">
        <title>First draft genome of Liparis tanakae, snailfish: a comprehensive survey of snailfish specific genes.</title>
        <authorList>
            <person name="Kim W."/>
            <person name="Song I."/>
            <person name="Jeong J.-H."/>
            <person name="Kim D."/>
            <person name="Kim S."/>
            <person name="Ryu S."/>
            <person name="Song J.Y."/>
            <person name="Lee S.K."/>
        </authorList>
    </citation>
    <scope>NUCLEOTIDE SEQUENCE [LARGE SCALE GENOMIC DNA]</scope>
    <source>
        <tissue evidence="2">Muscle</tissue>
    </source>
</reference>
<name>A0A4Z2FPK9_9TELE</name>